<comment type="caution">
    <text evidence="2">The sequence shown here is derived from an EMBL/GenBank/DDBJ whole genome shotgun (WGS) entry which is preliminary data.</text>
</comment>
<protein>
    <submittedName>
        <fullName evidence="2">Phosphotransferase</fullName>
    </submittedName>
</protein>
<gene>
    <name evidence="2" type="ORF">ACFODT_06440</name>
</gene>
<evidence type="ECO:0000259" key="1">
    <source>
        <dbReference type="Pfam" id="PF01636"/>
    </source>
</evidence>
<dbReference type="InterPro" id="IPR011009">
    <property type="entry name" value="Kinase-like_dom_sf"/>
</dbReference>
<dbReference type="Proteomes" id="UP001595384">
    <property type="component" value="Unassembled WGS sequence"/>
</dbReference>
<evidence type="ECO:0000313" key="2">
    <source>
        <dbReference type="EMBL" id="MFC3023456.1"/>
    </source>
</evidence>
<feature type="domain" description="Aminoglycoside phosphotransferase" evidence="1">
    <location>
        <begin position="32"/>
        <end position="216"/>
    </location>
</feature>
<organism evidence="2 3">
    <name type="scientific">Vibrio zhugei</name>
    <dbReference type="NCBI Taxonomy" id="2479546"/>
    <lineage>
        <taxon>Bacteria</taxon>
        <taxon>Pseudomonadati</taxon>
        <taxon>Pseudomonadota</taxon>
        <taxon>Gammaproteobacteria</taxon>
        <taxon>Vibrionales</taxon>
        <taxon>Vibrionaceae</taxon>
        <taxon>Vibrio</taxon>
    </lineage>
</organism>
<keyword evidence="3" id="KW-1185">Reference proteome</keyword>
<reference evidence="3" key="1">
    <citation type="journal article" date="2019" name="Int. J. Syst. Evol. Microbiol.">
        <title>The Global Catalogue of Microorganisms (GCM) 10K type strain sequencing project: providing services to taxonomists for standard genome sequencing and annotation.</title>
        <authorList>
            <consortium name="The Broad Institute Genomics Platform"/>
            <consortium name="The Broad Institute Genome Sequencing Center for Infectious Disease"/>
            <person name="Wu L."/>
            <person name="Ma J."/>
        </authorList>
    </citation>
    <scope>NUCLEOTIDE SEQUENCE [LARGE SCALE GENOMIC DNA]</scope>
    <source>
        <strain evidence="3">KCTC 62784</strain>
    </source>
</reference>
<dbReference type="Gene3D" id="3.30.200.20">
    <property type="entry name" value="Phosphorylase Kinase, domain 1"/>
    <property type="match status" value="1"/>
</dbReference>
<sequence>MAKIAWADACQLDTSLASLEQYFNATPAYAQTLAGGLTNRCWKIDMPGQGCFVWRPISSLTQAFAISRFQEYQILKALDAEPFVPQAAFINNEGLLVEWLDGELVSADENITMTLKCMMHIHQIDPQRIPIAPFNYTARVDHYWRQLSADVKDEALLKLYQTWRDVPVLPHVDLTLCHFDLGFHNLIKQSEGVVVIDWEYACIADPRLDLALTIGMADVNLPTTVAQYCQLRNIKDIDGWINGVKIWQPRTLLLVLLWCLLAFQIRGEATYQEQAQDLKARLCR</sequence>
<dbReference type="InterPro" id="IPR002575">
    <property type="entry name" value="Aminoglycoside_PTrfase"/>
</dbReference>
<accession>A0ABV7C844</accession>
<dbReference type="InterPro" id="IPR052077">
    <property type="entry name" value="CcrZ_PhaseVar_Mediator"/>
</dbReference>
<proteinExistence type="predicted"/>
<name>A0ABV7C844_9VIBR</name>
<evidence type="ECO:0000313" key="3">
    <source>
        <dbReference type="Proteomes" id="UP001595384"/>
    </source>
</evidence>
<dbReference type="SUPFAM" id="SSF56112">
    <property type="entry name" value="Protein kinase-like (PK-like)"/>
    <property type="match status" value="1"/>
</dbReference>
<dbReference type="Gene3D" id="3.90.1200.10">
    <property type="match status" value="1"/>
</dbReference>
<dbReference type="RefSeq" id="WP_123016337.1">
    <property type="nucleotide sequence ID" value="NZ_AP024911.1"/>
</dbReference>
<dbReference type="Pfam" id="PF01636">
    <property type="entry name" value="APH"/>
    <property type="match status" value="1"/>
</dbReference>
<dbReference type="EMBL" id="JBHRSE010000039">
    <property type="protein sequence ID" value="MFC3023456.1"/>
    <property type="molecule type" value="Genomic_DNA"/>
</dbReference>
<dbReference type="PANTHER" id="PTHR40086:SF1">
    <property type="entry name" value="CELL CYCLE REGULATOR CCRZ"/>
    <property type="match status" value="1"/>
</dbReference>
<dbReference type="PANTHER" id="PTHR40086">
    <property type="entry name" value="PHOSPHOTRANSFERASE YTMP-RELATED"/>
    <property type="match status" value="1"/>
</dbReference>